<comment type="similarity">
    <text evidence="4">Belongs to the cytochrome P450 family.</text>
</comment>
<keyword evidence="10" id="KW-0408">Iron</keyword>
<keyword evidence="7" id="KW-0479">Metal-binding</keyword>
<evidence type="ECO:0000256" key="12">
    <source>
        <dbReference type="ARBA" id="ARBA00023136"/>
    </source>
</evidence>
<dbReference type="GO" id="GO:0004497">
    <property type="term" value="F:monooxygenase activity"/>
    <property type="evidence" value="ECO:0007669"/>
    <property type="project" value="UniProtKB-KW"/>
</dbReference>
<dbReference type="InterPro" id="IPR036396">
    <property type="entry name" value="Cyt_P450_sf"/>
</dbReference>
<evidence type="ECO:0000256" key="7">
    <source>
        <dbReference type="ARBA" id="ARBA00022723"/>
    </source>
</evidence>
<evidence type="ECO:0000313" key="14">
    <source>
        <dbReference type="EMBL" id="KAG5162973.1"/>
    </source>
</evidence>
<dbReference type="InterPro" id="IPR050364">
    <property type="entry name" value="Cytochrome_P450_fung"/>
</dbReference>
<dbReference type="PANTHER" id="PTHR46300:SF2">
    <property type="entry name" value="CYTOCHROME P450 MONOOXYGENASE ALNH-RELATED"/>
    <property type="match status" value="1"/>
</dbReference>
<dbReference type="EMBL" id="JAFIQS010000017">
    <property type="protein sequence ID" value="KAG5162973.1"/>
    <property type="molecule type" value="Genomic_DNA"/>
</dbReference>
<organism evidence="14">
    <name type="scientific">Psilocybe cubensis</name>
    <name type="common">Psychedelic mushroom</name>
    <name type="synonym">Stropharia cubensis</name>
    <dbReference type="NCBI Taxonomy" id="181762"/>
    <lineage>
        <taxon>Eukaryota</taxon>
        <taxon>Fungi</taxon>
        <taxon>Dikarya</taxon>
        <taxon>Basidiomycota</taxon>
        <taxon>Agaricomycotina</taxon>
        <taxon>Agaricomycetes</taxon>
        <taxon>Agaricomycetidae</taxon>
        <taxon>Agaricales</taxon>
        <taxon>Agaricineae</taxon>
        <taxon>Strophariaceae</taxon>
        <taxon>Psilocybe</taxon>
    </lineage>
</organism>
<protein>
    <recommendedName>
        <fullName evidence="15">Cytochrome P450</fullName>
    </recommendedName>
</protein>
<dbReference type="Gene3D" id="1.10.630.10">
    <property type="entry name" value="Cytochrome P450"/>
    <property type="match status" value="1"/>
</dbReference>
<accession>A0A8H7XNQ0</accession>
<proteinExistence type="inferred from homology"/>
<evidence type="ECO:0000256" key="11">
    <source>
        <dbReference type="ARBA" id="ARBA00023033"/>
    </source>
</evidence>
<evidence type="ECO:0000256" key="1">
    <source>
        <dbReference type="ARBA" id="ARBA00001971"/>
    </source>
</evidence>
<keyword evidence="8" id="KW-1133">Transmembrane helix</keyword>
<keyword evidence="11" id="KW-0503">Monooxygenase</keyword>
<evidence type="ECO:0000256" key="9">
    <source>
        <dbReference type="ARBA" id="ARBA00023002"/>
    </source>
</evidence>
<comment type="subcellular location">
    <subcellularLocation>
        <location evidence="2">Membrane</location>
        <topology evidence="2">Single-pass membrane protein</topology>
    </subcellularLocation>
</comment>
<dbReference type="GO" id="GO:0016020">
    <property type="term" value="C:membrane"/>
    <property type="evidence" value="ECO:0007669"/>
    <property type="project" value="UniProtKB-SubCell"/>
</dbReference>
<dbReference type="InterPro" id="IPR002401">
    <property type="entry name" value="Cyt_P450_E_grp-I"/>
</dbReference>
<evidence type="ECO:0000256" key="6">
    <source>
        <dbReference type="ARBA" id="ARBA00022692"/>
    </source>
</evidence>
<gene>
    <name evidence="14" type="ORF">JR316_012361</name>
</gene>
<evidence type="ECO:0000256" key="2">
    <source>
        <dbReference type="ARBA" id="ARBA00004167"/>
    </source>
</evidence>
<dbReference type="GO" id="GO:0016705">
    <property type="term" value="F:oxidoreductase activity, acting on paired donors, with incorporation or reduction of molecular oxygen"/>
    <property type="evidence" value="ECO:0007669"/>
    <property type="project" value="InterPro"/>
</dbReference>
<dbReference type="SUPFAM" id="SSF48264">
    <property type="entry name" value="Cytochrome P450"/>
    <property type="match status" value="1"/>
</dbReference>
<dbReference type="InterPro" id="IPR001128">
    <property type="entry name" value="Cyt_P450"/>
</dbReference>
<name>A0A8H7XNQ0_PSICU</name>
<dbReference type="Pfam" id="PF00067">
    <property type="entry name" value="p450"/>
    <property type="match status" value="1"/>
</dbReference>
<sequence>MQDFQAYIRNFSKALSPESAPVDLIPPLRYIPDFMAPWMKLWNETRAQQQSLYFSFLRCTEQGLDSGSRERCIIQAILARREELGLTREMIAYIGGALIDAGTETISTLMQSLILCLAKNPRCLKKAQEEIDDLIGDKRLPIASDIDELPYIQALIKEVFAQIHRFRPVLPTGLPHAAIHDCHGGYTTIQVELFERPDEFWPERYLLTPDGTIPGLDKDYTIRPNLPFGSGKNILVMRLIWAFDLGLKEGYASENNMTWSLEEEYMDGLTLSPKKFDIAVTPRSSVRAKMIEDSYMKVGDNGADDEVAERLRKSMTLDESWWIE</sequence>
<keyword evidence="5" id="KW-0349">Heme</keyword>
<comment type="cofactor">
    <cofactor evidence="1">
        <name>heme</name>
        <dbReference type="ChEBI" id="CHEBI:30413"/>
    </cofactor>
</comment>
<evidence type="ECO:0000256" key="4">
    <source>
        <dbReference type="ARBA" id="ARBA00010617"/>
    </source>
</evidence>
<reference evidence="14" key="1">
    <citation type="submission" date="2021-02" db="EMBL/GenBank/DDBJ databases">
        <title>Psilocybe cubensis genome.</title>
        <authorList>
            <person name="Mckernan K.J."/>
            <person name="Crawford S."/>
            <person name="Trippe A."/>
            <person name="Kane L.T."/>
            <person name="Mclaughlin S."/>
        </authorList>
    </citation>
    <scope>NUCLEOTIDE SEQUENCE [LARGE SCALE GENOMIC DNA]</scope>
    <source>
        <strain evidence="14">MGC-MH-2018</strain>
    </source>
</reference>
<comment type="pathway">
    <text evidence="3">Secondary metabolite biosynthesis.</text>
</comment>
<keyword evidence="12" id="KW-0472">Membrane</keyword>
<evidence type="ECO:0000256" key="10">
    <source>
        <dbReference type="ARBA" id="ARBA00023004"/>
    </source>
</evidence>
<evidence type="ECO:0000256" key="8">
    <source>
        <dbReference type="ARBA" id="ARBA00022989"/>
    </source>
</evidence>
<evidence type="ECO:0000256" key="13">
    <source>
        <dbReference type="ARBA" id="ARBA00023180"/>
    </source>
</evidence>
<keyword evidence="13" id="KW-0325">Glycoprotein</keyword>
<keyword evidence="6" id="KW-0812">Transmembrane</keyword>
<comment type="caution">
    <text evidence="14">The sequence shown here is derived from an EMBL/GenBank/DDBJ whole genome shotgun (WGS) entry which is preliminary data.</text>
</comment>
<dbReference type="AlphaFoldDB" id="A0A8H7XNQ0"/>
<dbReference type="PANTHER" id="PTHR46300">
    <property type="entry name" value="P450, PUTATIVE (EUROFUNG)-RELATED-RELATED"/>
    <property type="match status" value="1"/>
</dbReference>
<evidence type="ECO:0000256" key="3">
    <source>
        <dbReference type="ARBA" id="ARBA00005179"/>
    </source>
</evidence>
<keyword evidence="9" id="KW-0560">Oxidoreductase</keyword>
<dbReference type="GO" id="GO:0020037">
    <property type="term" value="F:heme binding"/>
    <property type="evidence" value="ECO:0007669"/>
    <property type="project" value="InterPro"/>
</dbReference>
<dbReference type="GO" id="GO:0005506">
    <property type="term" value="F:iron ion binding"/>
    <property type="evidence" value="ECO:0007669"/>
    <property type="project" value="InterPro"/>
</dbReference>
<evidence type="ECO:0000256" key="5">
    <source>
        <dbReference type="ARBA" id="ARBA00022617"/>
    </source>
</evidence>
<evidence type="ECO:0008006" key="15">
    <source>
        <dbReference type="Google" id="ProtNLM"/>
    </source>
</evidence>
<dbReference type="PRINTS" id="PR00463">
    <property type="entry name" value="EP450I"/>
</dbReference>